<name>A0A2N5UV50_9BASI</name>
<dbReference type="EMBL" id="PGCI01000087">
    <property type="protein sequence ID" value="PLW41630.1"/>
    <property type="molecule type" value="Genomic_DNA"/>
</dbReference>
<evidence type="ECO:0000313" key="2">
    <source>
        <dbReference type="Proteomes" id="UP000235392"/>
    </source>
</evidence>
<sequence>MALVLEQSIIDNLESLVYDAESAFRSIMSIIAGFDIHPACYPCYIQGPALGDIPVIGEAEAARVVDDGLCGGSQLVLAFEEDAPRVEWIHALENRGFEVSSGFGYEADSNCAMLRGNTLIDLHLLTSGRRSCYRLGGDNHTVRLSMESLDYTVKLPVVPWELTKEPTEVRPIRSGNLKLLFLVQVSKSRSSIQPFRVRPSISDSFRF</sequence>
<evidence type="ECO:0000313" key="1">
    <source>
        <dbReference type="EMBL" id="PLW41630.1"/>
    </source>
</evidence>
<proteinExistence type="predicted"/>
<gene>
    <name evidence="1" type="ORF">PCASD_05427</name>
</gene>
<accession>A0A2N5UV50</accession>
<comment type="caution">
    <text evidence="1">The sequence shown here is derived from an EMBL/GenBank/DDBJ whole genome shotgun (WGS) entry which is preliminary data.</text>
</comment>
<reference evidence="1 2" key="1">
    <citation type="submission" date="2017-11" db="EMBL/GenBank/DDBJ databases">
        <title>De novo assembly and phasing of dikaryotic genomes from two isolates of Puccinia coronata f. sp. avenae, the causal agent of oat crown rust.</title>
        <authorList>
            <person name="Miller M.E."/>
            <person name="Zhang Y."/>
            <person name="Omidvar V."/>
            <person name="Sperschneider J."/>
            <person name="Schwessinger B."/>
            <person name="Raley C."/>
            <person name="Palmer J.M."/>
            <person name="Garnica D."/>
            <person name="Upadhyaya N."/>
            <person name="Rathjen J."/>
            <person name="Taylor J.M."/>
            <person name="Park R.F."/>
            <person name="Dodds P.N."/>
            <person name="Hirsch C.D."/>
            <person name="Kianian S.F."/>
            <person name="Figueroa M."/>
        </authorList>
    </citation>
    <scope>NUCLEOTIDE SEQUENCE [LARGE SCALE GENOMIC DNA]</scope>
    <source>
        <strain evidence="1">12SD80</strain>
    </source>
</reference>
<organism evidence="1 2">
    <name type="scientific">Puccinia coronata f. sp. avenae</name>
    <dbReference type="NCBI Taxonomy" id="200324"/>
    <lineage>
        <taxon>Eukaryota</taxon>
        <taxon>Fungi</taxon>
        <taxon>Dikarya</taxon>
        <taxon>Basidiomycota</taxon>
        <taxon>Pucciniomycotina</taxon>
        <taxon>Pucciniomycetes</taxon>
        <taxon>Pucciniales</taxon>
        <taxon>Pucciniaceae</taxon>
        <taxon>Puccinia</taxon>
    </lineage>
</organism>
<dbReference type="Proteomes" id="UP000235392">
    <property type="component" value="Unassembled WGS sequence"/>
</dbReference>
<protein>
    <submittedName>
        <fullName evidence="1">Uncharacterized protein</fullName>
    </submittedName>
</protein>
<dbReference type="AlphaFoldDB" id="A0A2N5UV50"/>